<keyword evidence="3" id="KW-0677">Repeat</keyword>
<evidence type="ECO:0000256" key="1">
    <source>
        <dbReference type="ARBA" id="ARBA00004123"/>
    </source>
</evidence>
<keyword evidence="5 8" id="KW-0862">Zinc</keyword>
<dbReference type="Proteomes" id="UP000183832">
    <property type="component" value="Unassembled WGS sequence"/>
</dbReference>
<dbReference type="OrthoDB" id="2687452at2759"/>
<keyword evidence="4 7" id="KW-0863">Zinc-finger</keyword>
<gene>
    <name evidence="11" type="ORF">CLUMA_CG013365</name>
</gene>
<dbReference type="PANTHER" id="PTHR24379:SF127">
    <property type="entry name" value="BLOODY FINGERS-RELATED"/>
    <property type="match status" value="1"/>
</dbReference>
<dbReference type="FunFam" id="3.30.160.60:FF:000145">
    <property type="entry name" value="Zinc finger protein 574"/>
    <property type="match status" value="1"/>
</dbReference>
<feature type="domain" description="C2H2-type" evidence="9">
    <location>
        <begin position="432"/>
        <end position="459"/>
    </location>
</feature>
<dbReference type="Pfam" id="PF07776">
    <property type="entry name" value="zf-AD"/>
    <property type="match status" value="1"/>
</dbReference>
<organism evidence="11 12">
    <name type="scientific">Clunio marinus</name>
    <dbReference type="NCBI Taxonomy" id="568069"/>
    <lineage>
        <taxon>Eukaryota</taxon>
        <taxon>Metazoa</taxon>
        <taxon>Ecdysozoa</taxon>
        <taxon>Arthropoda</taxon>
        <taxon>Hexapoda</taxon>
        <taxon>Insecta</taxon>
        <taxon>Pterygota</taxon>
        <taxon>Neoptera</taxon>
        <taxon>Endopterygota</taxon>
        <taxon>Diptera</taxon>
        <taxon>Nematocera</taxon>
        <taxon>Chironomoidea</taxon>
        <taxon>Chironomidae</taxon>
        <taxon>Clunio</taxon>
    </lineage>
</organism>
<dbReference type="Gene3D" id="3.30.160.60">
    <property type="entry name" value="Classic Zinc Finger"/>
    <property type="match status" value="5"/>
</dbReference>
<evidence type="ECO:0000256" key="3">
    <source>
        <dbReference type="ARBA" id="ARBA00022737"/>
    </source>
</evidence>
<keyword evidence="2 8" id="KW-0479">Metal-binding</keyword>
<evidence type="ECO:0000259" key="10">
    <source>
        <dbReference type="PROSITE" id="PS51915"/>
    </source>
</evidence>
<dbReference type="PANTHER" id="PTHR24379">
    <property type="entry name" value="KRAB AND ZINC FINGER DOMAIN-CONTAINING"/>
    <property type="match status" value="1"/>
</dbReference>
<dbReference type="InterPro" id="IPR012934">
    <property type="entry name" value="Znf_AD"/>
</dbReference>
<feature type="binding site" evidence="8">
    <location>
        <position position="4"/>
    </location>
    <ligand>
        <name>Zn(2+)</name>
        <dbReference type="ChEBI" id="CHEBI:29105"/>
    </ligand>
</feature>
<name>A0A1J1IIN8_9DIPT</name>
<keyword evidence="12" id="KW-1185">Reference proteome</keyword>
<dbReference type="GO" id="GO:0008270">
    <property type="term" value="F:zinc ion binding"/>
    <property type="evidence" value="ECO:0007669"/>
    <property type="project" value="UniProtKB-UniRule"/>
</dbReference>
<feature type="domain" description="C2H2-type" evidence="9">
    <location>
        <begin position="235"/>
        <end position="263"/>
    </location>
</feature>
<sequence>MESCRICLVPSSINNTSLHVNYGLSTIADMITFCSGVSVSPNDGLPQVICPNCLPQVATACNIKQTCINTDKALRQIKNEEVKNFPVISFSNESVKVETELNILHVETLCTSVKNEPADDFEDFNALDFNYLKQNDPMRSVREFSPGEYRCTSERKNKYKMSSSLSRTKKEPSPVSFKCYLCNDQFGLRKLKYEHLETMHSNDEFKCRICKHKSQTARGMDNHLMLHENPELLSHMCHICSKNYQKACELRRHIKLSHSDKSKRISNFFCDFCDFKTFSKMNVKRHLKTIHLKIKAFQCQFCPDKKYTSKVTLDQHMITKHGQETDYICRCCGRKFPTMSFLRSHMKSTCSGSPGAVRERGDPNEYREQLGDTDNYRCKICGVIVEGKGKIAQHYAQRHKHNNACELCSATFNSYSNLKKHIQILHNKIHKFECSFCGKRFGQKNQLQSHENTHTGAKPFGCKYEFCQFRSGDLSAVSKHQKKCSQNPNNMI</sequence>
<dbReference type="Pfam" id="PF00096">
    <property type="entry name" value="zf-C2H2"/>
    <property type="match status" value="2"/>
</dbReference>
<feature type="domain" description="C2H2-type" evidence="9">
    <location>
        <begin position="403"/>
        <end position="431"/>
    </location>
</feature>
<proteinExistence type="predicted"/>
<dbReference type="GO" id="GO:0000981">
    <property type="term" value="F:DNA-binding transcription factor activity, RNA polymerase II-specific"/>
    <property type="evidence" value="ECO:0007669"/>
    <property type="project" value="TreeGrafter"/>
</dbReference>
<keyword evidence="6" id="KW-0539">Nucleus</keyword>
<evidence type="ECO:0000256" key="5">
    <source>
        <dbReference type="ARBA" id="ARBA00022833"/>
    </source>
</evidence>
<protein>
    <submittedName>
        <fullName evidence="11">CLUMA_CG013365, isoform A</fullName>
    </submittedName>
</protein>
<evidence type="ECO:0000313" key="12">
    <source>
        <dbReference type="Proteomes" id="UP000183832"/>
    </source>
</evidence>
<dbReference type="SUPFAM" id="SSF57667">
    <property type="entry name" value="beta-beta-alpha zinc fingers"/>
    <property type="match status" value="2"/>
</dbReference>
<dbReference type="STRING" id="568069.A0A1J1IIN8"/>
<feature type="domain" description="C2H2-type" evidence="9">
    <location>
        <begin position="327"/>
        <end position="354"/>
    </location>
</feature>
<dbReference type="PROSITE" id="PS00028">
    <property type="entry name" value="ZINC_FINGER_C2H2_1"/>
    <property type="match status" value="3"/>
</dbReference>
<reference evidence="11 12" key="1">
    <citation type="submission" date="2015-04" db="EMBL/GenBank/DDBJ databases">
        <authorList>
            <person name="Syromyatnikov M.Y."/>
            <person name="Popov V.N."/>
        </authorList>
    </citation>
    <scope>NUCLEOTIDE SEQUENCE [LARGE SCALE GENOMIC DNA]</scope>
</reference>
<dbReference type="InterPro" id="IPR036236">
    <property type="entry name" value="Znf_C2H2_sf"/>
</dbReference>
<dbReference type="SMART" id="SM00355">
    <property type="entry name" value="ZnF_C2H2"/>
    <property type="match status" value="9"/>
</dbReference>
<evidence type="ECO:0000256" key="4">
    <source>
        <dbReference type="ARBA" id="ARBA00022771"/>
    </source>
</evidence>
<dbReference type="PROSITE" id="PS50157">
    <property type="entry name" value="ZINC_FINGER_C2H2_2"/>
    <property type="match status" value="4"/>
</dbReference>
<feature type="domain" description="ZAD" evidence="10">
    <location>
        <begin position="2"/>
        <end position="77"/>
    </location>
</feature>
<feature type="binding site" evidence="8">
    <location>
        <position position="53"/>
    </location>
    <ligand>
        <name>Zn(2+)</name>
        <dbReference type="ChEBI" id="CHEBI:29105"/>
    </ligand>
</feature>
<feature type="binding site" evidence="8">
    <location>
        <position position="50"/>
    </location>
    <ligand>
        <name>Zn(2+)</name>
        <dbReference type="ChEBI" id="CHEBI:29105"/>
    </ligand>
</feature>
<dbReference type="EMBL" id="CVRI01000054">
    <property type="protein sequence ID" value="CRL00083.1"/>
    <property type="molecule type" value="Genomic_DNA"/>
</dbReference>
<evidence type="ECO:0000256" key="2">
    <source>
        <dbReference type="ARBA" id="ARBA00022723"/>
    </source>
</evidence>
<dbReference type="SMART" id="SM00868">
    <property type="entry name" value="zf-AD"/>
    <property type="match status" value="3"/>
</dbReference>
<evidence type="ECO:0000256" key="8">
    <source>
        <dbReference type="PROSITE-ProRule" id="PRU01263"/>
    </source>
</evidence>
<dbReference type="Gene3D" id="3.40.1800.20">
    <property type="match status" value="1"/>
</dbReference>
<dbReference type="AlphaFoldDB" id="A0A1J1IIN8"/>
<dbReference type="GO" id="GO:0000977">
    <property type="term" value="F:RNA polymerase II transcription regulatory region sequence-specific DNA binding"/>
    <property type="evidence" value="ECO:0007669"/>
    <property type="project" value="TreeGrafter"/>
</dbReference>
<evidence type="ECO:0000259" key="9">
    <source>
        <dbReference type="PROSITE" id="PS50157"/>
    </source>
</evidence>
<feature type="binding site" evidence="8">
    <location>
        <position position="7"/>
    </location>
    <ligand>
        <name>Zn(2+)</name>
        <dbReference type="ChEBI" id="CHEBI:29105"/>
    </ligand>
</feature>
<evidence type="ECO:0000256" key="7">
    <source>
        <dbReference type="PROSITE-ProRule" id="PRU00042"/>
    </source>
</evidence>
<dbReference type="GO" id="GO:0005634">
    <property type="term" value="C:nucleus"/>
    <property type="evidence" value="ECO:0007669"/>
    <property type="project" value="UniProtKB-SubCell"/>
</dbReference>
<evidence type="ECO:0000256" key="6">
    <source>
        <dbReference type="ARBA" id="ARBA00023242"/>
    </source>
</evidence>
<dbReference type="InterPro" id="IPR013087">
    <property type="entry name" value="Znf_C2H2_type"/>
</dbReference>
<accession>A0A1J1IIN8</accession>
<evidence type="ECO:0000313" key="11">
    <source>
        <dbReference type="EMBL" id="CRL00083.1"/>
    </source>
</evidence>
<comment type="subcellular location">
    <subcellularLocation>
        <location evidence="1">Nucleus</location>
    </subcellularLocation>
</comment>
<dbReference type="PROSITE" id="PS51915">
    <property type="entry name" value="ZAD"/>
    <property type="match status" value="1"/>
</dbReference>
<dbReference type="SUPFAM" id="SSF57716">
    <property type="entry name" value="Glucocorticoid receptor-like (DNA-binding domain)"/>
    <property type="match status" value="1"/>
</dbReference>